<keyword evidence="3" id="KW-1185">Reference proteome</keyword>
<name>A0A3P7QV87_DIBLA</name>
<dbReference type="Proteomes" id="UP000281553">
    <property type="component" value="Unassembled WGS sequence"/>
</dbReference>
<evidence type="ECO:0000313" key="2">
    <source>
        <dbReference type="EMBL" id="VDN34816.1"/>
    </source>
</evidence>
<feature type="compositionally biased region" description="Low complexity" evidence="1">
    <location>
        <begin position="1"/>
        <end position="10"/>
    </location>
</feature>
<reference evidence="2 3" key="1">
    <citation type="submission" date="2018-11" db="EMBL/GenBank/DDBJ databases">
        <authorList>
            <consortium name="Pathogen Informatics"/>
        </authorList>
    </citation>
    <scope>NUCLEOTIDE SEQUENCE [LARGE SCALE GENOMIC DNA]</scope>
</reference>
<organism evidence="2 3">
    <name type="scientific">Dibothriocephalus latus</name>
    <name type="common">Fish tapeworm</name>
    <name type="synonym">Diphyllobothrium latum</name>
    <dbReference type="NCBI Taxonomy" id="60516"/>
    <lineage>
        <taxon>Eukaryota</taxon>
        <taxon>Metazoa</taxon>
        <taxon>Spiralia</taxon>
        <taxon>Lophotrochozoa</taxon>
        <taxon>Platyhelminthes</taxon>
        <taxon>Cestoda</taxon>
        <taxon>Eucestoda</taxon>
        <taxon>Diphyllobothriidea</taxon>
        <taxon>Diphyllobothriidae</taxon>
        <taxon>Dibothriocephalus</taxon>
    </lineage>
</organism>
<evidence type="ECO:0000256" key="1">
    <source>
        <dbReference type="SAM" id="MobiDB-lite"/>
    </source>
</evidence>
<dbReference type="EMBL" id="UYRU01085977">
    <property type="protein sequence ID" value="VDN34816.1"/>
    <property type="molecule type" value="Genomic_DNA"/>
</dbReference>
<protein>
    <submittedName>
        <fullName evidence="2">Uncharacterized protein</fullName>
    </submittedName>
</protein>
<feature type="non-terminal residue" evidence="2">
    <location>
        <position position="65"/>
    </location>
</feature>
<feature type="region of interest" description="Disordered" evidence="1">
    <location>
        <begin position="1"/>
        <end position="28"/>
    </location>
</feature>
<sequence>MSTATSSTGGESRGGGGGSPSQNAASLGLDEFKQRIKLGPSLVEFVQASGQPLPPAGMCSPSLKR</sequence>
<proteinExistence type="predicted"/>
<accession>A0A3P7QV87</accession>
<evidence type="ECO:0000313" key="3">
    <source>
        <dbReference type="Proteomes" id="UP000281553"/>
    </source>
</evidence>
<dbReference type="AlphaFoldDB" id="A0A3P7QV87"/>
<gene>
    <name evidence="2" type="ORF">DILT_LOCUS16606</name>
</gene>